<keyword evidence="1" id="KW-0732">Signal</keyword>
<keyword evidence="3" id="KW-1185">Reference proteome</keyword>
<organism evidence="2 3">
    <name type="scientific">Bremia lactucae</name>
    <name type="common">Lettuce downy mildew</name>
    <dbReference type="NCBI Taxonomy" id="4779"/>
    <lineage>
        <taxon>Eukaryota</taxon>
        <taxon>Sar</taxon>
        <taxon>Stramenopiles</taxon>
        <taxon>Oomycota</taxon>
        <taxon>Peronosporomycetes</taxon>
        <taxon>Peronosporales</taxon>
        <taxon>Peronosporaceae</taxon>
        <taxon>Bremia</taxon>
    </lineage>
</organism>
<dbReference type="KEGG" id="blac:94350235"/>
<dbReference type="GeneID" id="94350235"/>
<dbReference type="RefSeq" id="XP_067820958.1">
    <property type="nucleotide sequence ID" value="XM_067964564.1"/>
</dbReference>
<sequence length="237" mass="27335">MMLTALALVLRSYPALTHLEESMRVISDFIGPPRNLICSEACQFGSIRLLEWLWSVSCTTPSKRLRGWSLANYLRSDANHHNWQFCKSLYVAVSRDDLTMVKWLFAHFSNCVASERCVDVAMRNGYIRVLFFLWSHRLCMNGASSPRNSGELNKDNFDRKLESTVCFPESMWTREVVIEAVENEQYIDCIMEGLPFNEKFREISVKHALKLGKMDLAKQIMLPGECLLDYVLAVHKI</sequence>
<dbReference type="SUPFAM" id="SSF140860">
    <property type="entry name" value="Pseudo ankyrin repeat-like"/>
    <property type="match status" value="1"/>
</dbReference>
<comment type="caution">
    <text evidence="2">The sequence shown here is derived from an EMBL/GenBank/DDBJ whole genome shotgun (WGS) entry which is preliminary data.</text>
</comment>
<dbReference type="Proteomes" id="UP000294530">
    <property type="component" value="Unassembled WGS sequence"/>
</dbReference>
<reference evidence="2 3" key="1">
    <citation type="journal article" date="2021" name="Genome Biol.">
        <title>AFLAP: assembly-free linkage analysis pipeline using k-mers from genome sequencing data.</title>
        <authorList>
            <person name="Fletcher K."/>
            <person name="Zhang L."/>
            <person name="Gil J."/>
            <person name="Han R."/>
            <person name="Cavanaugh K."/>
            <person name="Michelmore R."/>
        </authorList>
    </citation>
    <scope>NUCLEOTIDE SEQUENCE [LARGE SCALE GENOMIC DNA]</scope>
    <source>
        <strain evidence="2 3">SF5</strain>
    </source>
</reference>
<dbReference type="AlphaFoldDB" id="A0A976IH22"/>
<feature type="chain" id="PRO_5037930391" evidence="1">
    <location>
        <begin position="18"/>
        <end position="237"/>
    </location>
</feature>
<evidence type="ECO:0000313" key="2">
    <source>
        <dbReference type="EMBL" id="TDH71459.1"/>
    </source>
</evidence>
<proteinExistence type="predicted"/>
<accession>A0A976IH22</accession>
<dbReference type="OrthoDB" id="124877at2759"/>
<dbReference type="EMBL" id="SHOA02000015">
    <property type="protein sequence ID" value="TDH71459.1"/>
    <property type="molecule type" value="Genomic_DNA"/>
</dbReference>
<protein>
    <submittedName>
        <fullName evidence="2">Uncharacterized protein</fullName>
    </submittedName>
</protein>
<feature type="signal peptide" evidence="1">
    <location>
        <begin position="1"/>
        <end position="17"/>
    </location>
</feature>
<evidence type="ECO:0000256" key="1">
    <source>
        <dbReference type="SAM" id="SignalP"/>
    </source>
</evidence>
<evidence type="ECO:0000313" key="3">
    <source>
        <dbReference type="Proteomes" id="UP000294530"/>
    </source>
</evidence>
<name>A0A976IH22_BRELC</name>
<gene>
    <name evidence="2" type="ORF">CCR75_006494</name>
</gene>